<sequence>MKRREALVTLSCMALIGPNLFSKERRSNPMKKEIKSANAPKAIGPYSQAIATDGFVFTSGQIPIDPSSGKLSTGSIEEQTRLVLSNLKAVLEAAGSSLDKTVKCTVFLQDMNDYSEMNAVYGEFFKAPYPARAAVQVARLPKDVKVEIEAIAVI</sequence>
<dbReference type="GO" id="GO:0005829">
    <property type="term" value="C:cytosol"/>
    <property type="evidence" value="ECO:0007669"/>
    <property type="project" value="TreeGrafter"/>
</dbReference>
<dbReference type="FunFam" id="3.30.1330.40:FF:000001">
    <property type="entry name" value="L-PSP family endoribonuclease"/>
    <property type="match status" value="1"/>
</dbReference>
<dbReference type="GO" id="GO:0005739">
    <property type="term" value="C:mitochondrion"/>
    <property type="evidence" value="ECO:0007669"/>
    <property type="project" value="TreeGrafter"/>
</dbReference>
<dbReference type="Gene3D" id="3.30.1330.40">
    <property type="entry name" value="RutC-like"/>
    <property type="match status" value="1"/>
</dbReference>
<accession>A0A0F9T5Z2</accession>
<gene>
    <name evidence="2" type="ORF">LCGC14_0768460</name>
</gene>
<protein>
    <submittedName>
        <fullName evidence="2">Uncharacterized protein</fullName>
    </submittedName>
</protein>
<dbReference type="InterPro" id="IPR006056">
    <property type="entry name" value="RidA"/>
</dbReference>
<dbReference type="NCBIfam" id="TIGR00004">
    <property type="entry name" value="Rid family detoxifying hydrolase"/>
    <property type="match status" value="1"/>
</dbReference>
<dbReference type="SUPFAM" id="SSF55298">
    <property type="entry name" value="YjgF-like"/>
    <property type="match status" value="1"/>
</dbReference>
<dbReference type="InterPro" id="IPR035959">
    <property type="entry name" value="RutC-like_sf"/>
</dbReference>
<organism evidence="2">
    <name type="scientific">marine sediment metagenome</name>
    <dbReference type="NCBI Taxonomy" id="412755"/>
    <lineage>
        <taxon>unclassified sequences</taxon>
        <taxon>metagenomes</taxon>
        <taxon>ecological metagenomes</taxon>
    </lineage>
</organism>
<dbReference type="InterPro" id="IPR006175">
    <property type="entry name" value="YjgF/YER057c/UK114"/>
</dbReference>
<comment type="similarity">
    <text evidence="1">Belongs to the RutC family.</text>
</comment>
<dbReference type="PANTHER" id="PTHR11803">
    <property type="entry name" value="2-IMINOBUTANOATE/2-IMINOPROPANOATE DEAMINASE RIDA"/>
    <property type="match status" value="1"/>
</dbReference>
<dbReference type="CDD" id="cd00448">
    <property type="entry name" value="YjgF_YER057c_UK114_family"/>
    <property type="match status" value="1"/>
</dbReference>
<dbReference type="Pfam" id="PF01042">
    <property type="entry name" value="Ribonuc_L-PSP"/>
    <property type="match status" value="1"/>
</dbReference>
<proteinExistence type="inferred from homology"/>
<reference evidence="2" key="1">
    <citation type="journal article" date="2015" name="Nature">
        <title>Complex archaea that bridge the gap between prokaryotes and eukaryotes.</title>
        <authorList>
            <person name="Spang A."/>
            <person name="Saw J.H."/>
            <person name="Jorgensen S.L."/>
            <person name="Zaremba-Niedzwiedzka K."/>
            <person name="Martijn J."/>
            <person name="Lind A.E."/>
            <person name="van Eijk R."/>
            <person name="Schleper C."/>
            <person name="Guy L."/>
            <person name="Ettema T.J."/>
        </authorList>
    </citation>
    <scope>NUCLEOTIDE SEQUENCE</scope>
</reference>
<dbReference type="GO" id="GO:0019239">
    <property type="term" value="F:deaminase activity"/>
    <property type="evidence" value="ECO:0007669"/>
    <property type="project" value="TreeGrafter"/>
</dbReference>
<dbReference type="PANTHER" id="PTHR11803:SF58">
    <property type="entry name" value="PROTEIN HMF1-RELATED"/>
    <property type="match status" value="1"/>
</dbReference>
<dbReference type="InterPro" id="IPR019897">
    <property type="entry name" value="RidA_CS"/>
</dbReference>
<evidence type="ECO:0000256" key="1">
    <source>
        <dbReference type="ARBA" id="ARBA00010552"/>
    </source>
</evidence>
<dbReference type="EMBL" id="LAZR01001931">
    <property type="protein sequence ID" value="KKN36958.1"/>
    <property type="molecule type" value="Genomic_DNA"/>
</dbReference>
<name>A0A0F9T5Z2_9ZZZZ</name>
<evidence type="ECO:0000313" key="2">
    <source>
        <dbReference type="EMBL" id="KKN36958.1"/>
    </source>
</evidence>
<dbReference type="PROSITE" id="PS01094">
    <property type="entry name" value="UPF0076"/>
    <property type="match status" value="1"/>
</dbReference>
<dbReference type="AlphaFoldDB" id="A0A0F9T5Z2"/>
<comment type="caution">
    <text evidence="2">The sequence shown here is derived from an EMBL/GenBank/DDBJ whole genome shotgun (WGS) entry which is preliminary data.</text>
</comment>